<gene>
    <name evidence="1" type="ORF">Cvel_8426</name>
</gene>
<proteinExistence type="predicted"/>
<evidence type="ECO:0000313" key="1">
    <source>
        <dbReference type="EMBL" id="CEM47615.1"/>
    </source>
</evidence>
<reference evidence="1" key="1">
    <citation type="submission" date="2014-11" db="EMBL/GenBank/DDBJ databases">
        <authorList>
            <person name="Otto D Thomas"/>
            <person name="Naeem Raeece"/>
        </authorList>
    </citation>
    <scope>NUCLEOTIDE SEQUENCE</scope>
</reference>
<dbReference type="VEuPathDB" id="CryptoDB:Cvel_8426"/>
<accession>A0A0G4HTA2</accession>
<dbReference type="EMBL" id="CDMZ01003795">
    <property type="protein sequence ID" value="CEM47615.1"/>
    <property type="molecule type" value="Genomic_DNA"/>
</dbReference>
<sequence length="503" mass="55180">MTGTLGIVTSRRAVASSLCSLHDWVVNSVYERNDGTFRFVYQKRLEVDTSGHEDMIPEVRKCPVRDIGTAWNTALLLGFLSHQTWAPDPTSAGSGVLLAAVRNTIDAYGSDVVEFQSDESALPCARLNSAALLGEAPAIVHSAFLTLGLLAEQRLIKRKDWNGLCLVKRLMNGVVSQQDHETGAVAVLFGRKDKNSVNFGIELYPAESLLSLVDVAKYIVEEAKRKGAAEKHEWGDVRRYLQCVSDAFPFYAKFFHEEFLPRVDVGGDGRERERESVNFFANWQVHAFAEYVQLLLDIDELVRAGLHAHVSALPCPFSVVEGLERRCGEMAAYVKELSLHVARSRCFQGLGRRLKRRRSSKGEGDVAMLQEGAGGAHVERLSQDFATVEVACGLEALIFAWRLQARLRRGTGSVGEFGGEGGSTLMTSLRASAGVGVGLMTGADKEIESAIESGVQYLLEVQKKEEPGKGGFGHSLHHHSQRIDVTCHVASAFMQLYGCLPEN</sequence>
<dbReference type="AlphaFoldDB" id="A0A0G4HTA2"/>
<name>A0A0G4HTA2_9ALVE</name>
<protein>
    <submittedName>
        <fullName evidence="1">Uncharacterized protein</fullName>
    </submittedName>
</protein>
<organism evidence="1">
    <name type="scientific">Chromera velia CCMP2878</name>
    <dbReference type="NCBI Taxonomy" id="1169474"/>
    <lineage>
        <taxon>Eukaryota</taxon>
        <taxon>Sar</taxon>
        <taxon>Alveolata</taxon>
        <taxon>Colpodellida</taxon>
        <taxon>Chromeraceae</taxon>
        <taxon>Chromera</taxon>
    </lineage>
</organism>